<gene>
    <name evidence="1" type="ORF">UK23_29480</name>
</gene>
<dbReference type="RefSeq" id="WP_045314933.1">
    <property type="nucleotide sequence ID" value="NZ_JYJG01000247.1"/>
</dbReference>
<dbReference type="AlphaFoldDB" id="A0A0F0GLS5"/>
<evidence type="ECO:0000313" key="2">
    <source>
        <dbReference type="Proteomes" id="UP000033393"/>
    </source>
</evidence>
<reference evidence="1 2" key="1">
    <citation type="submission" date="2015-02" db="EMBL/GenBank/DDBJ databases">
        <authorList>
            <person name="Ju K.-S."/>
            <person name="Doroghazi J.R."/>
            <person name="Metcalf W."/>
        </authorList>
    </citation>
    <scope>NUCLEOTIDE SEQUENCE [LARGE SCALE GENOMIC DNA]</scope>
    <source>
        <strain evidence="1 2">NRRL B-16140</strain>
    </source>
</reference>
<dbReference type="OrthoDB" id="3304698at2"/>
<dbReference type="PATRIC" id="fig|68170.10.peg.7729"/>
<name>A0A0F0GLS5_LENAE</name>
<protein>
    <submittedName>
        <fullName evidence="1">Uncharacterized protein</fullName>
    </submittedName>
</protein>
<keyword evidence="2" id="KW-1185">Reference proteome</keyword>
<dbReference type="EMBL" id="JYJG01000247">
    <property type="protein sequence ID" value="KJK44434.1"/>
    <property type="molecule type" value="Genomic_DNA"/>
</dbReference>
<proteinExistence type="predicted"/>
<dbReference type="Proteomes" id="UP000033393">
    <property type="component" value="Unassembled WGS sequence"/>
</dbReference>
<evidence type="ECO:0000313" key="1">
    <source>
        <dbReference type="EMBL" id="KJK44434.1"/>
    </source>
</evidence>
<organism evidence="1 2">
    <name type="scientific">Lentzea aerocolonigenes</name>
    <name type="common">Lechevalieria aerocolonigenes</name>
    <name type="synonym">Saccharothrix aerocolonigenes</name>
    <dbReference type="NCBI Taxonomy" id="68170"/>
    <lineage>
        <taxon>Bacteria</taxon>
        <taxon>Bacillati</taxon>
        <taxon>Actinomycetota</taxon>
        <taxon>Actinomycetes</taxon>
        <taxon>Pseudonocardiales</taxon>
        <taxon>Pseudonocardiaceae</taxon>
        <taxon>Lentzea</taxon>
    </lineage>
</organism>
<comment type="caution">
    <text evidence="1">The sequence shown here is derived from an EMBL/GenBank/DDBJ whole genome shotgun (WGS) entry which is preliminary data.</text>
</comment>
<accession>A0A0F0GLS5</accession>
<sequence length="920" mass="99411">MARLVNDIVTRVFLNFDWVDISSDVRAAQGVTIQRGRKDEDTSAPPQRCGFTLNNNSGNYSELNPMGAYYEYLSRNNSMETSLRLAKDTATTNATNSWGSMDADADGAWTPYAWSTSGGSAGDYAKSGGKATHAISSALSERLSYLADFDQRDFDATMTFSLSASNITGGVVAADMFFRLSPGLTEYYAVRLLIATDESLSLDILDSAGTSLVGAPVVVSGITHTSSQALKLRAHVEGQTVRAKAWVATSAEPLDWMITAVDSGGYATSTIRKASGRFAIRSVVDTGNTNVPLVFSYDDIEIRCPLAYTEIYGWPQGRDASGQDNTVEIDSRGVREFVNRGSGLIRSAPRRFIPTDGQGVAEVQHYWPLEDGPLSTTGQPLIGDRPLTLTSAISPERVFGQGVLAPWLAPSVQLQGPDTFSTQGDISMQGFSAASGWMFDFTRSEGAKEDTAFQVLHDNGAFDVIFDVSAKQITVVDDAGSTVVSYPRAFDGGVHHIRLAAAGSGTIAWDLLIDGESVTGSAYAGTLGSIFFILFSNAAGPSNPMSIGHVAVYNGSFSTSAYEAWDAAFGFRGETAGDRMSRACATLNYFPFPFAWIGDLSDTEPMGPQPTEDLLKILDECAEADGGILYEHRSAESMSYRTRKSLYTQTSWATLSLANGELSPPWKPVSDTKDLHDSVLVKNWLGGEATVASGDEGELLINPTSGGPFNRSPLRVDLNLYSDAQLIDQGAWRVHQGLVEDPRYPKVVIELHRTQIFEDNAELYARLLDLDIGDQVTLADLSAAWIYEDADQIVVGINRHLTRFNHTLELVCIPASTYRVFELDASYLDDSFDADNATTLNAPIDSTQTSIQVDVNPDVLWSGADQPYDVKAGGEKMIVTAVSGASSPQTFTVVRSTNGVVKAHDLFRPVRLARPSYLGL</sequence>